<gene>
    <name evidence="3" type="ORF">BD626DRAFT_489453</name>
</gene>
<reference evidence="3 4" key="1">
    <citation type="journal article" date="2019" name="New Phytol.">
        <title>Comparative genomics reveals unique wood-decay strategies and fruiting body development in the Schizophyllaceae.</title>
        <authorList>
            <person name="Almasi E."/>
            <person name="Sahu N."/>
            <person name="Krizsan K."/>
            <person name="Balint B."/>
            <person name="Kovacs G.M."/>
            <person name="Kiss B."/>
            <person name="Cseklye J."/>
            <person name="Drula E."/>
            <person name="Henrissat B."/>
            <person name="Nagy I."/>
            <person name="Chovatia M."/>
            <person name="Adam C."/>
            <person name="LaButti K."/>
            <person name="Lipzen A."/>
            <person name="Riley R."/>
            <person name="Grigoriev I.V."/>
            <person name="Nagy L.G."/>
        </authorList>
    </citation>
    <scope>NUCLEOTIDE SEQUENCE [LARGE SCALE GENOMIC DNA]</scope>
    <source>
        <strain evidence="3 4">NL-1724</strain>
    </source>
</reference>
<evidence type="ECO:0000313" key="4">
    <source>
        <dbReference type="Proteomes" id="UP000320762"/>
    </source>
</evidence>
<dbReference type="EMBL" id="VDMD01000006">
    <property type="protein sequence ID" value="TRM64661.1"/>
    <property type="molecule type" value="Genomic_DNA"/>
</dbReference>
<evidence type="ECO:0000313" key="3">
    <source>
        <dbReference type="EMBL" id="TRM64661.1"/>
    </source>
</evidence>
<protein>
    <submittedName>
        <fullName evidence="3">Uncharacterized protein</fullName>
    </submittedName>
</protein>
<comment type="caution">
    <text evidence="3">The sequence shown here is derived from an EMBL/GenBank/DDBJ whole genome shotgun (WGS) entry which is preliminary data.</text>
</comment>
<feature type="coiled-coil region" evidence="1">
    <location>
        <begin position="176"/>
        <end position="203"/>
    </location>
</feature>
<sequence length="379" mass="44978">MDALQPSPQSLAFRANLATLVSPLRRLRPTVPYFKLSAHRIPTLWSWYRGLIRYAPTEDIRQRVRRLADQNRAHVGVRRTRATLQTGYKWLDTLKRAHDGDEHLRAVLQRWDRQLAYKNKQRLWRLQEEYALSDIEESQRKRPWLTGGFIRPSYFNKPLPRLKPQPVNISGMLRFRRAARERRHLLMEEMDELRRDIHREQELELGALELNPGAQMDPIYSGNASKQWEQPITLTQHNIRQTFRLDEKRASTSVSPELMAQIKRARGAKHANKARERRRERAGEVLNRTLRRRASKPPPPMWDKMSEERRHMDRVSRSVSEVGYVAKVKRQLGFKLKNPDAWKVEDSPEAKERLDSEYVAILRENARRRRASEREETER</sequence>
<evidence type="ECO:0000256" key="1">
    <source>
        <dbReference type="SAM" id="Coils"/>
    </source>
</evidence>
<dbReference type="STRING" id="97359.A0A550CIK9"/>
<feature type="region of interest" description="Disordered" evidence="2">
    <location>
        <begin position="263"/>
        <end position="282"/>
    </location>
</feature>
<keyword evidence="4" id="KW-1185">Reference proteome</keyword>
<accession>A0A550CIK9</accession>
<feature type="compositionally biased region" description="Basic residues" evidence="2">
    <location>
        <begin position="263"/>
        <end position="272"/>
    </location>
</feature>
<feature type="compositionally biased region" description="Basic and acidic residues" evidence="2">
    <location>
        <begin position="273"/>
        <end position="282"/>
    </location>
</feature>
<dbReference type="AlphaFoldDB" id="A0A550CIK9"/>
<keyword evidence="1" id="KW-0175">Coiled coil</keyword>
<proteinExistence type="predicted"/>
<dbReference type="Proteomes" id="UP000320762">
    <property type="component" value="Unassembled WGS sequence"/>
</dbReference>
<organism evidence="3 4">
    <name type="scientific">Schizophyllum amplum</name>
    <dbReference type="NCBI Taxonomy" id="97359"/>
    <lineage>
        <taxon>Eukaryota</taxon>
        <taxon>Fungi</taxon>
        <taxon>Dikarya</taxon>
        <taxon>Basidiomycota</taxon>
        <taxon>Agaricomycotina</taxon>
        <taxon>Agaricomycetes</taxon>
        <taxon>Agaricomycetidae</taxon>
        <taxon>Agaricales</taxon>
        <taxon>Schizophyllaceae</taxon>
        <taxon>Schizophyllum</taxon>
    </lineage>
</organism>
<name>A0A550CIK9_9AGAR</name>
<dbReference type="OrthoDB" id="2571149at2759"/>
<evidence type="ECO:0000256" key="2">
    <source>
        <dbReference type="SAM" id="MobiDB-lite"/>
    </source>
</evidence>